<dbReference type="PROSITE" id="PS00028">
    <property type="entry name" value="ZINC_FINGER_C2H2_1"/>
    <property type="match status" value="1"/>
</dbReference>
<keyword evidence="7" id="KW-1185">Reference proteome</keyword>
<dbReference type="GO" id="GO:0003676">
    <property type="term" value="F:nucleic acid binding"/>
    <property type="evidence" value="ECO:0007669"/>
    <property type="project" value="InterPro"/>
</dbReference>
<evidence type="ECO:0000313" key="7">
    <source>
        <dbReference type="Proteomes" id="UP001140074"/>
    </source>
</evidence>
<protein>
    <recommendedName>
        <fullName evidence="5">C2H2-type domain-containing protein</fullName>
    </recommendedName>
</protein>
<evidence type="ECO:0000256" key="2">
    <source>
        <dbReference type="ARBA" id="ARBA00022771"/>
    </source>
</evidence>
<evidence type="ECO:0000256" key="4">
    <source>
        <dbReference type="SAM" id="MobiDB-lite"/>
    </source>
</evidence>
<dbReference type="InterPro" id="IPR036236">
    <property type="entry name" value="Znf_C2H2_sf"/>
</dbReference>
<dbReference type="Pfam" id="PF12171">
    <property type="entry name" value="zf-C2H2_jaz"/>
    <property type="match status" value="1"/>
</dbReference>
<dbReference type="InterPro" id="IPR022755">
    <property type="entry name" value="Znf_C2H2_jaz"/>
</dbReference>
<accession>A0A9W8IG85</accession>
<dbReference type="SMART" id="SM00451">
    <property type="entry name" value="ZnF_U1"/>
    <property type="match status" value="1"/>
</dbReference>
<dbReference type="Gene3D" id="3.30.160.60">
    <property type="entry name" value="Classic Zinc Finger"/>
    <property type="match status" value="1"/>
</dbReference>
<comment type="caution">
    <text evidence="6">The sequence shown here is derived from an EMBL/GenBank/DDBJ whole genome shotgun (WGS) entry which is preliminary data.</text>
</comment>
<proteinExistence type="predicted"/>
<feature type="compositionally biased region" description="Polar residues" evidence="4">
    <location>
        <begin position="98"/>
        <end position="109"/>
    </location>
</feature>
<evidence type="ECO:0000259" key="5">
    <source>
        <dbReference type="PROSITE" id="PS00028"/>
    </source>
</evidence>
<dbReference type="Proteomes" id="UP001140074">
    <property type="component" value="Unassembled WGS sequence"/>
</dbReference>
<feature type="domain" description="C2H2-type" evidence="5">
    <location>
        <begin position="67"/>
        <end position="89"/>
    </location>
</feature>
<sequence>MANTNIFEPFVFESGAAAGDNRAGDRTPKKPDRVLAGSLSPSSTKLVNPLALVDTPLDSAGVPSIYCVPCKKKFSSDATFEAHLQSDKHKKSARQALGSPSASPKSKSTLHPVVQGALSSMKKAQALASKDPAVAATVLWNIAKDIAQFGEDSVTRTALDSALSCMQAMDANADLRGAKGSPGAWSARSLLKTMLECQLAQARLESRSNKQKAASLYAAALCSYLGIPSDSLDIAERDRNPIKACMLADRVVNGIPRKFAKSEDVDQATGAMEEVAAALLAFSKTESTTLLWRSVAINSMAHAFALQKDRTGAAYSAVRRLAALFDSAGLSHFSSECASLVIDHHMQQPGSRAMVAAAVVNSLQGLDLVRASCLLQKYNYRFEEPWSRFLSELVGKTADADTMWLSTDAWNMWSQISSANAACDRRIYELIESAVQRELRPLMWYRPGETDI</sequence>
<evidence type="ECO:0000313" key="6">
    <source>
        <dbReference type="EMBL" id="KAJ2862961.1"/>
    </source>
</evidence>
<dbReference type="InterPro" id="IPR013087">
    <property type="entry name" value="Znf_C2H2_type"/>
</dbReference>
<keyword evidence="2" id="KW-0863">Zinc-finger</keyword>
<gene>
    <name evidence="6" type="ORF">GGH94_003928</name>
</gene>
<feature type="compositionally biased region" description="Basic and acidic residues" evidence="4">
    <location>
        <begin position="22"/>
        <end position="33"/>
    </location>
</feature>
<name>A0A9W8IG85_9FUNG</name>
<keyword evidence="1" id="KW-0479">Metal-binding</keyword>
<feature type="region of interest" description="Disordered" evidence="4">
    <location>
        <begin position="86"/>
        <end position="111"/>
    </location>
</feature>
<feature type="region of interest" description="Disordered" evidence="4">
    <location>
        <begin position="17"/>
        <end position="40"/>
    </location>
</feature>
<reference evidence="6" key="1">
    <citation type="submission" date="2022-07" db="EMBL/GenBank/DDBJ databases">
        <title>Phylogenomic reconstructions and comparative analyses of Kickxellomycotina fungi.</title>
        <authorList>
            <person name="Reynolds N.K."/>
            <person name="Stajich J.E."/>
            <person name="Barry K."/>
            <person name="Grigoriev I.V."/>
            <person name="Crous P."/>
            <person name="Smith M.E."/>
        </authorList>
    </citation>
    <scope>NUCLEOTIDE SEQUENCE</scope>
    <source>
        <strain evidence="6">RSA 476</strain>
    </source>
</reference>
<dbReference type="AlphaFoldDB" id="A0A9W8IG85"/>
<evidence type="ECO:0000256" key="1">
    <source>
        <dbReference type="ARBA" id="ARBA00022723"/>
    </source>
</evidence>
<dbReference type="GO" id="GO:0008270">
    <property type="term" value="F:zinc ion binding"/>
    <property type="evidence" value="ECO:0007669"/>
    <property type="project" value="UniProtKB-KW"/>
</dbReference>
<keyword evidence="3" id="KW-0862">Zinc</keyword>
<organism evidence="6 7">
    <name type="scientific">Coemansia aciculifera</name>
    <dbReference type="NCBI Taxonomy" id="417176"/>
    <lineage>
        <taxon>Eukaryota</taxon>
        <taxon>Fungi</taxon>
        <taxon>Fungi incertae sedis</taxon>
        <taxon>Zoopagomycota</taxon>
        <taxon>Kickxellomycotina</taxon>
        <taxon>Kickxellomycetes</taxon>
        <taxon>Kickxellales</taxon>
        <taxon>Kickxellaceae</taxon>
        <taxon>Coemansia</taxon>
    </lineage>
</organism>
<dbReference type="EMBL" id="JANBUY010000143">
    <property type="protein sequence ID" value="KAJ2862961.1"/>
    <property type="molecule type" value="Genomic_DNA"/>
</dbReference>
<dbReference type="SUPFAM" id="SSF57667">
    <property type="entry name" value="beta-beta-alpha zinc fingers"/>
    <property type="match status" value="1"/>
</dbReference>
<evidence type="ECO:0000256" key="3">
    <source>
        <dbReference type="ARBA" id="ARBA00022833"/>
    </source>
</evidence>
<dbReference type="InterPro" id="IPR003604">
    <property type="entry name" value="Matrin/U1-like-C_Znf_C2H2"/>
</dbReference>